<organism evidence="2 3">
    <name type="scientific">Winogradskya humida</name>
    <dbReference type="NCBI Taxonomy" id="113566"/>
    <lineage>
        <taxon>Bacteria</taxon>
        <taxon>Bacillati</taxon>
        <taxon>Actinomycetota</taxon>
        <taxon>Actinomycetes</taxon>
        <taxon>Micromonosporales</taxon>
        <taxon>Micromonosporaceae</taxon>
        <taxon>Winogradskya</taxon>
    </lineage>
</organism>
<name>A0ABQ4A797_9ACTN</name>
<evidence type="ECO:0000313" key="3">
    <source>
        <dbReference type="Proteomes" id="UP000603200"/>
    </source>
</evidence>
<accession>A0ABQ4A797</accession>
<proteinExistence type="predicted"/>
<feature type="transmembrane region" description="Helical" evidence="1">
    <location>
        <begin position="51"/>
        <end position="68"/>
    </location>
</feature>
<reference evidence="2 3" key="1">
    <citation type="submission" date="2021-01" db="EMBL/GenBank/DDBJ databases">
        <title>Whole genome shotgun sequence of Actinoplanes humidus NBRC 14915.</title>
        <authorList>
            <person name="Komaki H."/>
            <person name="Tamura T."/>
        </authorList>
    </citation>
    <scope>NUCLEOTIDE SEQUENCE [LARGE SCALE GENOMIC DNA]</scope>
    <source>
        <strain evidence="2 3">NBRC 14915</strain>
    </source>
</reference>
<keyword evidence="3" id="KW-1185">Reference proteome</keyword>
<comment type="caution">
    <text evidence="2">The sequence shown here is derived from an EMBL/GenBank/DDBJ whole genome shotgun (WGS) entry which is preliminary data.</text>
</comment>
<dbReference type="Proteomes" id="UP000603200">
    <property type="component" value="Unassembled WGS sequence"/>
</dbReference>
<dbReference type="RefSeq" id="WP_203843621.1">
    <property type="nucleotide sequence ID" value="NZ_BAAATV010000016.1"/>
</dbReference>
<keyword evidence="1" id="KW-0812">Transmembrane</keyword>
<evidence type="ECO:0000313" key="2">
    <source>
        <dbReference type="EMBL" id="GIE26725.1"/>
    </source>
</evidence>
<protein>
    <recommendedName>
        <fullName evidence="4">Transmembrane protein PGPGW</fullName>
    </recommendedName>
</protein>
<evidence type="ECO:0000256" key="1">
    <source>
        <dbReference type="SAM" id="Phobius"/>
    </source>
</evidence>
<keyword evidence="1" id="KW-0472">Membrane</keyword>
<dbReference type="EMBL" id="BOMN01000149">
    <property type="protein sequence ID" value="GIE26725.1"/>
    <property type="molecule type" value="Genomic_DNA"/>
</dbReference>
<sequence>MSEDPMEGEPIRPRRAVQLRRPLLRSPWRLLASVIAGLLGLVVVLQLCRWVFAHPVALLAVAVLTYVFRGELRAVVLRWRR</sequence>
<keyword evidence="1" id="KW-1133">Transmembrane helix</keyword>
<gene>
    <name evidence="2" type="ORF">Ahu01nite_098270</name>
</gene>
<feature type="transmembrane region" description="Helical" evidence="1">
    <location>
        <begin position="28"/>
        <end position="45"/>
    </location>
</feature>
<evidence type="ECO:0008006" key="4">
    <source>
        <dbReference type="Google" id="ProtNLM"/>
    </source>
</evidence>